<comment type="function">
    <text evidence="9">NDH-1 shuttles electrons from NADH, via FMN and iron-sulfur (Fe-S) centers, to quinones in the respiratory chain. The immediate electron acceptor for the enzyme in this species is believed to be ubiquinone. Couples the redox reaction to proton translocation (for every two electrons transferred, four hydrogen ions are translocated across the cytoplasmic membrane), and thus conserves the redox energy in a proton gradient.</text>
</comment>
<dbReference type="HAMAP" id="MF_01456">
    <property type="entry name" value="NDH1_NuoK"/>
    <property type="match status" value="1"/>
</dbReference>
<proteinExistence type="inferred from homology"/>
<dbReference type="NCBIfam" id="NF004323">
    <property type="entry name" value="PRK05715.1-5"/>
    <property type="match status" value="1"/>
</dbReference>
<keyword evidence="11" id="KW-1185">Reference proteome</keyword>
<dbReference type="InterPro" id="IPR039428">
    <property type="entry name" value="NUOK/Mnh_C1-like"/>
</dbReference>
<dbReference type="Pfam" id="PF00420">
    <property type="entry name" value="Oxidored_q2"/>
    <property type="match status" value="1"/>
</dbReference>
<organism evidence="10 11">
    <name type="scientific">Candidatus Bandiella euplotis</name>
    <dbReference type="NCBI Taxonomy" id="1664265"/>
    <lineage>
        <taxon>Bacteria</taxon>
        <taxon>Pseudomonadati</taxon>
        <taxon>Pseudomonadota</taxon>
        <taxon>Alphaproteobacteria</taxon>
        <taxon>Rickettsiales</taxon>
        <taxon>Candidatus Midichloriaceae</taxon>
        <taxon>Candidatus Bandiella</taxon>
    </lineage>
</organism>
<gene>
    <name evidence="9" type="primary">nuoK</name>
    <name evidence="10" type="ORF">Bandiella_00089</name>
</gene>
<dbReference type="EC" id="7.1.1.-" evidence="9"/>
<evidence type="ECO:0000313" key="10">
    <source>
        <dbReference type="EMBL" id="WPX95987.1"/>
    </source>
</evidence>
<dbReference type="EMBL" id="CP110820">
    <property type="protein sequence ID" value="WPX95987.1"/>
    <property type="molecule type" value="Genomic_DNA"/>
</dbReference>
<evidence type="ECO:0000256" key="2">
    <source>
        <dbReference type="ARBA" id="ARBA00010519"/>
    </source>
</evidence>
<keyword evidence="5 9" id="KW-1278">Translocase</keyword>
<sequence>MVENQILLGSVSISHFIIFSTLLFLVGIVGIMLNKKSIINILFSIEIMLLAVNLNFLAFSKLLNAIDGQVFSIFILTIAASESAIGLAILILFFRNKKNIDIDNTTELKG</sequence>
<keyword evidence="9" id="KW-1003">Cell membrane</keyword>
<evidence type="ECO:0000256" key="9">
    <source>
        <dbReference type="HAMAP-Rule" id="MF_01456"/>
    </source>
</evidence>
<keyword evidence="7 9" id="KW-0520">NAD</keyword>
<keyword evidence="4 9" id="KW-0812">Transmembrane</keyword>
<feature type="transmembrane region" description="Helical" evidence="9">
    <location>
        <begin position="71"/>
        <end position="94"/>
    </location>
</feature>
<dbReference type="PANTHER" id="PTHR11434:SF21">
    <property type="entry name" value="NADH DEHYDROGENASE SUBUNIT 4L-RELATED"/>
    <property type="match status" value="1"/>
</dbReference>
<accession>A0ABZ0UKH9</accession>
<comment type="subcellular location">
    <subcellularLocation>
        <location evidence="9">Cell membrane</location>
        <topology evidence="9">Multi-pass membrane protein</topology>
    </subcellularLocation>
    <subcellularLocation>
        <location evidence="1">Membrane</location>
        <topology evidence="1">Multi-pass membrane protein</topology>
    </subcellularLocation>
</comment>
<comment type="similarity">
    <text evidence="2 9">Belongs to the complex I subunit 4L family.</text>
</comment>
<dbReference type="Gene3D" id="1.10.287.3510">
    <property type="match status" value="1"/>
</dbReference>
<evidence type="ECO:0000256" key="6">
    <source>
        <dbReference type="ARBA" id="ARBA00022989"/>
    </source>
</evidence>
<keyword evidence="3 9" id="KW-0813">Transport</keyword>
<dbReference type="NCBIfam" id="NF004320">
    <property type="entry name" value="PRK05715.1-2"/>
    <property type="match status" value="1"/>
</dbReference>
<comment type="catalytic activity">
    <reaction evidence="9">
        <text>a quinone + NADH + 5 H(+)(in) = a quinol + NAD(+) + 4 H(+)(out)</text>
        <dbReference type="Rhea" id="RHEA:57888"/>
        <dbReference type="ChEBI" id="CHEBI:15378"/>
        <dbReference type="ChEBI" id="CHEBI:24646"/>
        <dbReference type="ChEBI" id="CHEBI:57540"/>
        <dbReference type="ChEBI" id="CHEBI:57945"/>
        <dbReference type="ChEBI" id="CHEBI:132124"/>
    </reaction>
</comment>
<dbReference type="InterPro" id="IPR001133">
    <property type="entry name" value="NADH_UbQ_OxRdtase_chain4L/K"/>
</dbReference>
<feature type="transmembrane region" description="Helical" evidence="9">
    <location>
        <begin position="6"/>
        <end position="31"/>
    </location>
</feature>
<evidence type="ECO:0000313" key="11">
    <source>
        <dbReference type="Proteomes" id="UP001327219"/>
    </source>
</evidence>
<dbReference type="NCBIfam" id="NF004321">
    <property type="entry name" value="PRK05715.1-3"/>
    <property type="match status" value="1"/>
</dbReference>
<evidence type="ECO:0000256" key="8">
    <source>
        <dbReference type="ARBA" id="ARBA00023136"/>
    </source>
</evidence>
<feature type="transmembrane region" description="Helical" evidence="9">
    <location>
        <begin position="38"/>
        <end position="59"/>
    </location>
</feature>
<name>A0ABZ0UKH9_9RICK</name>
<reference evidence="10 11" key="1">
    <citation type="submission" date="2022-11" db="EMBL/GenBank/DDBJ databases">
        <title>Host association and intracellularity evolved multiple times independently in the Rickettsiales.</title>
        <authorList>
            <person name="Castelli M."/>
            <person name="Nardi T."/>
            <person name="Gammuto L."/>
            <person name="Bellinzona G."/>
            <person name="Sabaneyeva E."/>
            <person name="Potekhin A."/>
            <person name="Serra V."/>
            <person name="Petroni G."/>
            <person name="Sassera D."/>
        </authorList>
    </citation>
    <scope>NUCLEOTIDE SEQUENCE [LARGE SCALE GENOMIC DNA]</scope>
    <source>
        <strain evidence="10 11">NDG2</strain>
    </source>
</reference>
<comment type="subunit">
    <text evidence="9">NDH-1 is composed of 14 different subunits. Subunits NuoA, H, J, K, L, M, N constitute the membrane sector of the complex.</text>
</comment>
<keyword evidence="9" id="KW-0830">Ubiquinone</keyword>
<keyword evidence="9" id="KW-0874">Quinone</keyword>
<evidence type="ECO:0000256" key="7">
    <source>
        <dbReference type="ARBA" id="ARBA00023027"/>
    </source>
</evidence>
<protein>
    <recommendedName>
        <fullName evidence="9">NADH-quinone oxidoreductase subunit K</fullName>
        <ecNumber evidence="9">7.1.1.-</ecNumber>
    </recommendedName>
    <alternativeName>
        <fullName evidence="9">NADH dehydrogenase I subunit K</fullName>
    </alternativeName>
    <alternativeName>
        <fullName evidence="9">NDH-1 subunit K</fullName>
    </alternativeName>
</protein>
<dbReference type="Proteomes" id="UP001327219">
    <property type="component" value="Chromosome"/>
</dbReference>
<keyword evidence="8 9" id="KW-0472">Membrane</keyword>
<evidence type="ECO:0000256" key="5">
    <source>
        <dbReference type="ARBA" id="ARBA00022967"/>
    </source>
</evidence>
<dbReference type="PANTHER" id="PTHR11434">
    <property type="entry name" value="NADH-UBIQUINONE OXIDOREDUCTASE SUBUNIT ND4L"/>
    <property type="match status" value="1"/>
</dbReference>
<evidence type="ECO:0000256" key="1">
    <source>
        <dbReference type="ARBA" id="ARBA00004141"/>
    </source>
</evidence>
<evidence type="ECO:0000256" key="3">
    <source>
        <dbReference type="ARBA" id="ARBA00022448"/>
    </source>
</evidence>
<keyword evidence="6 9" id="KW-1133">Transmembrane helix</keyword>
<evidence type="ECO:0000256" key="4">
    <source>
        <dbReference type="ARBA" id="ARBA00022692"/>
    </source>
</evidence>
<dbReference type="RefSeq" id="WP_407651248.1">
    <property type="nucleotide sequence ID" value="NZ_CP110820.1"/>
</dbReference>